<dbReference type="AlphaFoldDB" id="T1F1W5"/>
<dbReference type="EMBL" id="KB096080">
    <property type="protein sequence ID" value="ESO08537.1"/>
    <property type="molecule type" value="Genomic_DNA"/>
</dbReference>
<protein>
    <submittedName>
        <fullName evidence="1 2">Uncharacterized protein</fullName>
    </submittedName>
</protein>
<dbReference type="CTD" id="20202815"/>
<dbReference type="HOGENOM" id="CLU_795192_0_0_1"/>
<organism evidence="2 3">
    <name type="scientific">Helobdella robusta</name>
    <name type="common">Californian leech</name>
    <dbReference type="NCBI Taxonomy" id="6412"/>
    <lineage>
        <taxon>Eukaryota</taxon>
        <taxon>Metazoa</taxon>
        <taxon>Spiralia</taxon>
        <taxon>Lophotrochozoa</taxon>
        <taxon>Annelida</taxon>
        <taxon>Clitellata</taxon>
        <taxon>Hirudinea</taxon>
        <taxon>Rhynchobdellida</taxon>
        <taxon>Glossiphoniidae</taxon>
        <taxon>Helobdella</taxon>
    </lineage>
</organism>
<evidence type="ECO:0000313" key="2">
    <source>
        <dbReference type="EnsemblMetazoa" id="HelroP169404"/>
    </source>
</evidence>
<dbReference type="EnsemblMetazoa" id="HelroT169404">
    <property type="protein sequence ID" value="HelroP169404"/>
    <property type="gene ID" value="HelroG169404"/>
</dbReference>
<sequence length="349" mass="39921">MRSNDCISSKYGHVGCWVDVTSHLNGLCGGRTSCQVLVISLYQLLVDCPRDFKAFLDATFQCLQVIRPVNNQCSHLPNNNIVDNNTDKYLLLSNSTTSGYLSNLVSRDANAKKNCHWFIWLQHDYQRINLTFIIFNITSNNKNDDEDSFSSNSNFMYHSHNSPTTKSRYKTYVIKSFNNKIEDNLITNNNNNNINNDINNVIYNSNRNSHNNHNSHSYNNHNDDDGAGEISCIPLASLAEIRMVIEGMKASAVKEKMRYVCVEERWRDKEDEKREGGGGFNFVSRYGISGVEIKMFDDHNKNINDVKSANHYADINNNSNNINNNINFLQLKMAYYLIKIEGSYGNFLV</sequence>
<gene>
    <name evidence="2" type="primary">20202815</name>
    <name evidence="1" type="ORF">HELRODRAFT_169404</name>
</gene>
<dbReference type="RefSeq" id="XP_009013467.1">
    <property type="nucleotide sequence ID" value="XM_009015219.1"/>
</dbReference>
<dbReference type="EMBL" id="AMQM01003285">
    <property type="status" value="NOT_ANNOTATED_CDS"/>
    <property type="molecule type" value="Genomic_DNA"/>
</dbReference>
<name>T1F1W5_HELRO</name>
<dbReference type="Proteomes" id="UP000015101">
    <property type="component" value="Unassembled WGS sequence"/>
</dbReference>
<proteinExistence type="predicted"/>
<evidence type="ECO:0000313" key="3">
    <source>
        <dbReference type="Proteomes" id="UP000015101"/>
    </source>
</evidence>
<accession>T1F1W5</accession>
<dbReference type="KEGG" id="hro:HELRODRAFT_169404"/>
<evidence type="ECO:0000313" key="1">
    <source>
        <dbReference type="EMBL" id="ESO08537.1"/>
    </source>
</evidence>
<keyword evidence="3" id="KW-1185">Reference proteome</keyword>
<reference evidence="2" key="3">
    <citation type="submission" date="2015-06" db="UniProtKB">
        <authorList>
            <consortium name="EnsemblMetazoa"/>
        </authorList>
    </citation>
    <scope>IDENTIFICATION</scope>
</reference>
<dbReference type="GeneID" id="20202815"/>
<dbReference type="InParanoid" id="T1F1W5"/>
<reference evidence="1 3" key="2">
    <citation type="journal article" date="2013" name="Nature">
        <title>Insights into bilaterian evolution from three spiralian genomes.</title>
        <authorList>
            <person name="Simakov O."/>
            <person name="Marletaz F."/>
            <person name="Cho S.J."/>
            <person name="Edsinger-Gonzales E."/>
            <person name="Havlak P."/>
            <person name="Hellsten U."/>
            <person name="Kuo D.H."/>
            <person name="Larsson T."/>
            <person name="Lv J."/>
            <person name="Arendt D."/>
            <person name="Savage R."/>
            <person name="Osoegawa K."/>
            <person name="de Jong P."/>
            <person name="Grimwood J."/>
            <person name="Chapman J.A."/>
            <person name="Shapiro H."/>
            <person name="Aerts A."/>
            <person name="Otillar R.P."/>
            <person name="Terry A.Y."/>
            <person name="Boore J.L."/>
            <person name="Grigoriev I.V."/>
            <person name="Lindberg D.R."/>
            <person name="Seaver E.C."/>
            <person name="Weisblat D.A."/>
            <person name="Putnam N.H."/>
            <person name="Rokhsar D.S."/>
        </authorList>
    </citation>
    <scope>NUCLEOTIDE SEQUENCE</scope>
</reference>
<reference evidence="3" key="1">
    <citation type="submission" date="2012-12" db="EMBL/GenBank/DDBJ databases">
        <authorList>
            <person name="Hellsten U."/>
            <person name="Grimwood J."/>
            <person name="Chapman J.A."/>
            <person name="Shapiro H."/>
            <person name="Aerts A."/>
            <person name="Otillar R.P."/>
            <person name="Terry A.Y."/>
            <person name="Boore J.L."/>
            <person name="Simakov O."/>
            <person name="Marletaz F."/>
            <person name="Cho S.-J."/>
            <person name="Edsinger-Gonzales E."/>
            <person name="Havlak P."/>
            <person name="Kuo D.-H."/>
            <person name="Larsson T."/>
            <person name="Lv J."/>
            <person name="Arendt D."/>
            <person name="Savage R."/>
            <person name="Osoegawa K."/>
            <person name="de Jong P."/>
            <person name="Lindberg D.R."/>
            <person name="Seaver E.C."/>
            <person name="Weisblat D.A."/>
            <person name="Putnam N.H."/>
            <person name="Grigoriev I.V."/>
            <person name="Rokhsar D.S."/>
        </authorList>
    </citation>
    <scope>NUCLEOTIDE SEQUENCE</scope>
</reference>